<dbReference type="GO" id="GO:0022857">
    <property type="term" value="F:transmembrane transporter activity"/>
    <property type="evidence" value="ECO:0007669"/>
    <property type="project" value="InterPro"/>
</dbReference>
<keyword evidence="3 6" id="KW-0812">Transmembrane</keyword>
<keyword evidence="4 6" id="KW-1133">Transmembrane helix</keyword>
<dbReference type="PANTHER" id="PTHR43124">
    <property type="entry name" value="PURINE EFFLUX PUMP PBUE"/>
    <property type="match status" value="1"/>
</dbReference>
<dbReference type="SUPFAM" id="SSF103473">
    <property type="entry name" value="MFS general substrate transporter"/>
    <property type="match status" value="1"/>
</dbReference>
<evidence type="ECO:0000256" key="3">
    <source>
        <dbReference type="ARBA" id="ARBA00022692"/>
    </source>
</evidence>
<dbReference type="PROSITE" id="PS50850">
    <property type="entry name" value="MFS"/>
    <property type="match status" value="1"/>
</dbReference>
<feature type="transmembrane region" description="Helical" evidence="6">
    <location>
        <begin position="296"/>
        <end position="321"/>
    </location>
</feature>
<evidence type="ECO:0000256" key="6">
    <source>
        <dbReference type="SAM" id="Phobius"/>
    </source>
</evidence>
<feature type="transmembrane region" description="Helical" evidence="6">
    <location>
        <begin position="237"/>
        <end position="258"/>
    </location>
</feature>
<feature type="transmembrane region" description="Helical" evidence="6">
    <location>
        <begin position="205"/>
        <end position="225"/>
    </location>
</feature>
<dbReference type="InterPro" id="IPR036259">
    <property type="entry name" value="MFS_trans_sf"/>
</dbReference>
<feature type="transmembrane region" description="Helical" evidence="6">
    <location>
        <begin position="270"/>
        <end position="290"/>
    </location>
</feature>
<gene>
    <name evidence="8" type="ORF">BEL05_05820</name>
</gene>
<feature type="transmembrane region" description="Helical" evidence="6">
    <location>
        <begin position="94"/>
        <end position="118"/>
    </location>
</feature>
<proteinExistence type="predicted"/>
<evidence type="ECO:0000313" key="9">
    <source>
        <dbReference type="Proteomes" id="UP000095230"/>
    </source>
</evidence>
<dbReference type="Pfam" id="PF07690">
    <property type="entry name" value="MFS_1"/>
    <property type="match status" value="1"/>
</dbReference>
<feature type="domain" description="Major facilitator superfamily (MFS) profile" evidence="7">
    <location>
        <begin position="6"/>
        <end position="379"/>
    </location>
</feature>
<dbReference type="Gene3D" id="1.20.1720.10">
    <property type="entry name" value="Multidrug resistance protein D"/>
    <property type="match status" value="1"/>
</dbReference>
<dbReference type="STRING" id="23.BEL05_05820"/>
<dbReference type="Proteomes" id="UP000095230">
    <property type="component" value="Unassembled WGS sequence"/>
</dbReference>
<evidence type="ECO:0000256" key="2">
    <source>
        <dbReference type="ARBA" id="ARBA00022475"/>
    </source>
</evidence>
<dbReference type="GO" id="GO:0005886">
    <property type="term" value="C:plasma membrane"/>
    <property type="evidence" value="ECO:0007669"/>
    <property type="project" value="UniProtKB-SubCell"/>
</dbReference>
<dbReference type="CDD" id="cd17320">
    <property type="entry name" value="MFS_MdfA_MDR_like"/>
    <property type="match status" value="1"/>
</dbReference>
<dbReference type="InterPro" id="IPR050189">
    <property type="entry name" value="MFS_Efflux_Transporters"/>
</dbReference>
<keyword evidence="2" id="KW-1003">Cell membrane</keyword>
<evidence type="ECO:0000256" key="5">
    <source>
        <dbReference type="ARBA" id="ARBA00023136"/>
    </source>
</evidence>
<feature type="transmembrane region" description="Helical" evidence="6">
    <location>
        <begin position="130"/>
        <end position="149"/>
    </location>
</feature>
<comment type="subcellular location">
    <subcellularLocation>
        <location evidence="1">Cell membrane</location>
        <topology evidence="1">Multi-pass membrane protein</topology>
    </subcellularLocation>
</comment>
<feature type="transmembrane region" description="Helical" evidence="6">
    <location>
        <begin position="46"/>
        <end position="64"/>
    </location>
</feature>
<evidence type="ECO:0000256" key="1">
    <source>
        <dbReference type="ARBA" id="ARBA00004651"/>
    </source>
</evidence>
<dbReference type="OrthoDB" id="9814303at2"/>
<keyword evidence="5 6" id="KW-0472">Membrane</keyword>
<protein>
    <submittedName>
        <fullName evidence="8">MFS transporter</fullName>
    </submittedName>
</protein>
<feature type="transmembrane region" description="Helical" evidence="6">
    <location>
        <begin position="353"/>
        <end position="372"/>
    </location>
</feature>
<comment type="caution">
    <text evidence="8">The sequence shown here is derived from an EMBL/GenBank/DDBJ whole genome shotgun (WGS) entry which is preliminary data.</text>
</comment>
<dbReference type="InterPro" id="IPR020846">
    <property type="entry name" value="MFS_dom"/>
</dbReference>
<dbReference type="AlphaFoldDB" id="A0A1E5IPQ4"/>
<name>A0A1E5IPQ4_SHECO</name>
<accession>A0A1E5IPQ4</accession>
<dbReference type="InterPro" id="IPR011701">
    <property type="entry name" value="MFS"/>
</dbReference>
<evidence type="ECO:0000259" key="7">
    <source>
        <dbReference type="PROSITE" id="PS50850"/>
    </source>
</evidence>
<sequence length="382" mass="40767">MNTKPSLWLMVVMLMFPQIVETIYSPALGAIAKSFSVSNSQAAQTISIYFFAFAIGVVTWGILADKLGRRPTMIIGLFIYASAAVVAMKTESFAIILIARAVSAFGIAVGSIVTQTMLRDAFGGKELSKVFSLMGIGISISPVLGMLLGGKLSATGGHHDVFFALAAMAVILLTYNLAKLPETQKEKQSLQLFSLSLCIIKDKNVILSALLVALYNVALFSYYQLGAFIFVDLGFNSSLFGYSGVVLGIGTLLGSYLNKTLLTRKASFHTLLWVSVSLLTIGALGVYLILDSIWFLTPMMLVVISFSIAIPNILSAALVNYKQQTGSAGAIFGLLYYLMIGAGLTLAGVVQHLGIVLVTCSAMALVATMSWVDSRASNSTVR</sequence>
<dbReference type="PANTHER" id="PTHR43124:SF3">
    <property type="entry name" value="CHLORAMPHENICOL EFFLUX PUMP RV0191"/>
    <property type="match status" value="1"/>
</dbReference>
<feature type="transmembrane region" description="Helical" evidence="6">
    <location>
        <begin position="328"/>
        <end position="347"/>
    </location>
</feature>
<feature type="transmembrane region" description="Helical" evidence="6">
    <location>
        <begin position="161"/>
        <end position="178"/>
    </location>
</feature>
<dbReference type="RefSeq" id="WP_069672246.1">
    <property type="nucleotide sequence ID" value="NZ_MCBT01000048.1"/>
</dbReference>
<evidence type="ECO:0000256" key="4">
    <source>
        <dbReference type="ARBA" id="ARBA00022989"/>
    </source>
</evidence>
<organism evidence="8 9">
    <name type="scientific">Shewanella colwelliana</name>
    <name type="common">Alteromonas colwelliana</name>
    <dbReference type="NCBI Taxonomy" id="23"/>
    <lineage>
        <taxon>Bacteria</taxon>
        <taxon>Pseudomonadati</taxon>
        <taxon>Pseudomonadota</taxon>
        <taxon>Gammaproteobacteria</taxon>
        <taxon>Alteromonadales</taxon>
        <taxon>Shewanellaceae</taxon>
        <taxon>Shewanella</taxon>
    </lineage>
</organism>
<evidence type="ECO:0000313" key="8">
    <source>
        <dbReference type="EMBL" id="OEG72485.1"/>
    </source>
</evidence>
<feature type="transmembrane region" description="Helical" evidence="6">
    <location>
        <begin position="71"/>
        <end position="88"/>
    </location>
</feature>
<dbReference type="EMBL" id="MCBT01000048">
    <property type="protein sequence ID" value="OEG72485.1"/>
    <property type="molecule type" value="Genomic_DNA"/>
</dbReference>
<reference evidence="8 9" key="1">
    <citation type="submission" date="2016-07" db="EMBL/GenBank/DDBJ databases">
        <title>Whole-genome of two Shewanella species isolated from a digestive organ of sea cucumber Apostichopus japonicus Selenka 1867.</title>
        <authorList>
            <person name="Hong H.-H."/>
            <person name="Choi H."/>
            <person name="Cheon S."/>
            <person name="Oh J.-S."/>
            <person name="Lee H.-G."/>
            <person name="Park C."/>
        </authorList>
    </citation>
    <scope>NUCLEOTIDE SEQUENCE [LARGE SCALE GENOMIC DNA]</scope>
    <source>
        <strain evidence="8 9">CSB03KR</strain>
    </source>
</reference>